<name>A0A8X6THU7_NEPPI</name>
<proteinExistence type="predicted"/>
<dbReference type="AlphaFoldDB" id="A0A8X6THU7"/>
<protein>
    <submittedName>
        <fullName evidence="1">Uncharacterized protein</fullName>
    </submittedName>
</protein>
<dbReference type="EMBL" id="BMAW01104111">
    <property type="protein sequence ID" value="GFT12432.1"/>
    <property type="molecule type" value="Genomic_DNA"/>
</dbReference>
<comment type="caution">
    <text evidence="1">The sequence shown here is derived from an EMBL/GenBank/DDBJ whole genome shotgun (WGS) entry which is preliminary data.</text>
</comment>
<sequence length="81" mass="9133">MGDTDFVSHFKFDVVDAEVGKQASHFSSRAPILLTRGLQHQGTCSRPPEVEIKPTNSLVTRVIMSSETQHKHRQRETMALE</sequence>
<accession>A0A8X6THU7</accession>
<evidence type="ECO:0000313" key="2">
    <source>
        <dbReference type="Proteomes" id="UP000887013"/>
    </source>
</evidence>
<organism evidence="1 2">
    <name type="scientific">Nephila pilipes</name>
    <name type="common">Giant wood spider</name>
    <name type="synonym">Nephila maculata</name>
    <dbReference type="NCBI Taxonomy" id="299642"/>
    <lineage>
        <taxon>Eukaryota</taxon>
        <taxon>Metazoa</taxon>
        <taxon>Ecdysozoa</taxon>
        <taxon>Arthropoda</taxon>
        <taxon>Chelicerata</taxon>
        <taxon>Arachnida</taxon>
        <taxon>Araneae</taxon>
        <taxon>Araneomorphae</taxon>
        <taxon>Entelegynae</taxon>
        <taxon>Araneoidea</taxon>
        <taxon>Nephilidae</taxon>
        <taxon>Nephila</taxon>
    </lineage>
</organism>
<evidence type="ECO:0000313" key="1">
    <source>
        <dbReference type="EMBL" id="GFT12432.1"/>
    </source>
</evidence>
<gene>
    <name evidence="1" type="ORF">NPIL_469791</name>
</gene>
<keyword evidence="2" id="KW-1185">Reference proteome</keyword>
<reference evidence="1" key="1">
    <citation type="submission" date="2020-08" db="EMBL/GenBank/DDBJ databases">
        <title>Multicomponent nature underlies the extraordinary mechanical properties of spider dragline silk.</title>
        <authorList>
            <person name="Kono N."/>
            <person name="Nakamura H."/>
            <person name="Mori M."/>
            <person name="Yoshida Y."/>
            <person name="Ohtoshi R."/>
            <person name="Malay A.D."/>
            <person name="Moran D.A.P."/>
            <person name="Tomita M."/>
            <person name="Numata K."/>
            <person name="Arakawa K."/>
        </authorList>
    </citation>
    <scope>NUCLEOTIDE SEQUENCE</scope>
</reference>
<dbReference type="Proteomes" id="UP000887013">
    <property type="component" value="Unassembled WGS sequence"/>
</dbReference>